<comment type="caution">
    <text evidence="3">The sequence shown here is derived from an EMBL/GenBank/DDBJ whole genome shotgun (WGS) entry which is preliminary data.</text>
</comment>
<accession>A0A4R5VUS5</accession>
<dbReference type="AlphaFoldDB" id="A0A4R5VUS5"/>
<keyword evidence="1" id="KW-0597">Phosphoprotein</keyword>
<dbReference type="InterPro" id="IPR001789">
    <property type="entry name" value="Sig_transdc_resp-reg_receiver"/>
</dbReference>
<dbReference type="GO" id="GO:0000160">
    <property type="term" value="P:phosphorelay signal transduction system"/>
    <property type="evidence" value="ECO:0007669"/>
    <property type="project" value="InterPro"/>
</dbReference>
<dbReference type="Proteomes" id="UP000294829">
    <property type="component" value="Unassembled WGS sequence"/>
</dbReference>
<keyword evidence="4" id="KW-1185">Reference proteome</keyword>
<organism evidence="3 4">
    <name type="scientific">Sapientia aquatica</name>
    <dbReference type="NCBI Taxonomy" id="1549640"/>
    <lineage>
        <taxon>Bacteria</taxon>
        <taxon>Pseudomonadati</taxon>
        <taxon>Pseudomonadota</taxon>
        <taxon>Betaproteobacteria</taxon>
        <taxon>Burkholderiales</taxon>
        <taxon>Oxalobacteraceae</taxon>
        <taxon>Sapientia</taxon>
    </lineage>
</organism>
<dbReference type="OrthoDB" id="9787688at2"/>
<gene>
    <name evidence="3" type="ORF">E2I14_15920</name>
</gene>
<evidence type="ECO:0000259" key="2">
    <source>
        <dbReference type="PROSITE" id="PS50110"/>
    </source>
</evidence>
<dbReference type="RefSeq" id="WP_133330335.1">
    <property type="nucleotide sequence ID" value="NZ_SMYL01000010.1"/>
</dbReference>
<evidence type="ECO:0000313" key="3">
    <source>
        <dbReference type="EMBL" id="TDK62789.1"/>
    </source>
</evidence>
<name>A0A4R5VUS5_9BURK</name>
<evidence type="ECO:0000313" key="4">
    <source>
        <dbReference type="Proteomes" id="UP000294829"/>
    </source>
</evidence>
<reference evidence="3 4" key="1">
    <citation type="submission" date="2019-03" db="EMBL/GenBank/DDBJ databases">
        <title>Sapientia aquatica gen. nov., sp. nov., isolated from a crater lake.</title>
        <authorList>
            <person name="Felfoldi T."/>
            <person name="Szabo A."/>
            <person name="Toth E."/>
            <person name="Schumann P."/>
            <person name="Keki Z."/>
            <person name="Marialigeti K."/>
            <person name="Mathe I."/>
        </authorList>
    </citation>
    <scope>NUCLEOTIDE SEQUENCE [LARGE SCALE GENOMIC DNA]</scope>
    <source>
        <strain evidence="3 4">SA-152</strain>
    </source>
</reference>
<feature type="domain" description="Response regulatory" evidence="2">
    <location>
        <begin position="24"/>
        <end position="149"/>
    </location>
</feature>
<protein>
    <submittedName>
        <fullName evidence="3">Response regulator</fullName>
    </submittedName>
</protein>
<proteinExistence type="predicted"/>
<evidence type="ECO:0000256" key="1">
    <source>
        <dbReference type="PROSITE-ProRule" id="PRU00169"/>
    </source>
</evidence>
<dbReference type="SUPFAM" id="SSF52172">
    <property type="entry name" value="CheY-like"/>
    <property type="match status" value="1"/>
</dbReference>
<dbReference type="InterPro" id="IPR011006">
    <property type="entry name" value="CheY-like_superfamily"/>
</dbReference>
<dbReference type="Gene3D" id="3.40.50.2300">
    <property type="match status" value="1"/>
</dbReference>
<dbReference type="EMBL" id="SMYL01000010">
    <property type="protein sequence ID" value="TDK62789.1"/>
    <property type="molecule type" value="Genomic_DNA"/>
</dbReference>
<feature type="modified residue" description="4-aspartylphosphate" evidence="1">
    <location>
        <position position="79"/>
    </location>
</feature>
<dbReference type="PROSITE" id="PS50110">
    <property type="entry name" value="RESPONSE_REGULATORY"/>
    <property type="match status" value="1"/>
</dbReference>
<sequence length="155" mass="17584">MMIDELVFASDDTTSNSVPKQQWNILIIDDDMDVHTNTSFALKNVRIHDRSLNLIHAFSSIDGIAFLNDRTDIHLILLDMVMETHDAGLKVARWLDENSDRALKPIVILRTGHPGLLTTNDILASTHFDGMIEKSRVTYRDLIDLLSRMLPEKSS</sequence>